<accession>A0ABY4YVX5</accession>
<name>A0ABY4YVX5_9MICO</name>
<dbReference type="EMBL" id="CP099489">
    <property type="protein sequence ID" value="USQ80894.1"/>
    <property type="molecule type" value="Genomic_DNA"/>
</dbReference>
<keyword evidence="2" id="KW-1185">Reference proteome</keyword>
<organism evidence="1 2">
    <name type="scientific">Ornithinimicrobium faecis</name>
    <dbReference type="NCBI Taxonomy" id="2934158"/>
    <lineage>
        <taxon>Bacteria</taxon>
        <taxon>Bacillati</taxon>
        <taxon>Actinomycetota</taxon>
        <taxon>Actinomycetes</taxon>
        <taxon>Micrococcales</taxon>
        <taxon>Ornithinimicrobiaceae</taxon>
        <taxon>Ornithinimicrobium</taxon>
    </lineage>
</organism>
<evidence type="ECO:0000313" key="2">
    <source>
        <dbReference type="Proteomes" id="UP001056455"/>
    </source>
</evidence>
<gene>
    <name evidence="1" type="ORF">NF556_04385</name>
</gene>
<reference evidence="1" key="1">
    <citation type="submission" date="2022-06" db="EMBL/GenBank/DDBJ databases">
        <title>Ornithinimicrobium HY1793.</title>
        <authorList>
            <person name="Huang Y."/>
        </authorList>
    </citation>
    <scope>NUCLEOTIDE SEQUENCE</scope>
    <source>
        <strain evidence="1">HY1793</strain>
    </source>
</reference>
<protein>
    <recommendedName>
        <fullName evidence="3">HEAT repeat protein</fullName>
    </recommendedName>
</protein>
<evidence type="ECO:0008006" key="3">
    <source>
        <dbReference type="Google" id="ProtNLM"/>
    </source>
</evidence>
<dbReference type="RefSeq" id="WP_252594282.1">
    <property type="nucleotide sequence ID" value="NZ_CP099489.1"/>
</dbReference>
<sequence length="659" mass="71288">MIGRTRVSRAPSDLSAIRAWLKSLDGEDFVALAPASARGGPYDADDVHVTAAEVLRDRELPADTPYIGWHAQTQAWDRKGRLIDLQMVYFGGDRARVRERLETIPDPFEIGGGSTDEEAFHIGPRFDAAAIDRTRPEQVAAALEPLHHGHWRDGDLRFRLDRQVGASALEWLHSVVTDPAIEAEHRGTAFELLAASEAVTPQELVAIHAEVASAYAQPGEGHPPWYAAATSLIPLLLEHGRAREAGLLAARAAARRPEGWEAELFALAAPSPETLAVAGELGLHLAEARIRAALAGTSPRAEAIAVAERVRATADSATTELDALVSSLPQVGGVPAPVGTVAPLEQSARRCSEVLTDPAVPAWLLNRVRRKAAPDLADLQADGEWAAYSRSPFHDESRDDLRGLAAALAASAQRLADELGDAALAWEPPATDSKYSLWKTLDEVRDLTNSQEAWFRATLLDPPPGAAAELDAYLLEPLVASRRFTREDADALLPGWRKRLARKHDTYQPVQPALLSFVLGLQAVDHPKAEHVRSTVLGLKPVWARGIQHVLRAFADGDPRPELRRLVAATHLQEQHGAAVGLVLSEARMTGVTPLEALARTHADLPRGVDVRSLGLELASAQPRLLNDNVQDSPGRRELAEQIVADVSLPESFRARFGG</sequence>
<dbReference type="Proteomes" id="UP001056455">
    <property type="component" value="Chromosome"/>
</dbReference>
<evidence type="ECO:0000313" key="1">
    <source>
        <dbReference type="EMBL" id="USQ80894.1"/>
    </source>
</evidence>
<proteinExistence type="predicted"/>